<name>A0ABQ3IIM8_9GAMM</name>
<organism evidence="2 3">
    <name type="scientific">Thalassotalea profundi</name>
    <dbReference type="NCBI Taxonomy" id="2036687"/>
    <lineage>
        <taxon>Bacteria</taxon>
        <taxon>Pseudomonadati</taxon>
        <taxon>Pseudomonadota</taxon>
        <taxon>Gammaproteobacteria</taxon>
        <taxon>Alteromonadales</taxon>
        <taxon>Colwelliaceae</taxon>
        <taxon>Thalassotalea</taxon>
    </lineage>
</organism>
<keyword evidence="1" id="KW-0732">Signal</keyword>
<sequence length="156" mass="17678">MRASVYLLIVGAFLLCITSCSKPDKTDSKNAILQKIEPTCLVSQSACKIMTHFGELSVLFSEKKITPESEFSILVGNDKFNENFKVTGFIEGKSMYMGKIPLFFSNEQQLGYHIAHTMLGSCSDKKMIWVIQLTVEPLLDNQHKEHYSIEFTSIRE</sequence>
<accession>A0ABQ3IIM8</accession>
<evidence type="ECO:0008006" key="4">
    <source>
        <dbReference type="Google" id="ProtNLM"/>
    </source>
</evidence>
<feature type="chain" id="PRO_5045361536" description="Lipoprotein" evidence="1">
    <location>
        <begin position="23"/>
        <end position="156"/>
    </location>
</feature>
<proteinExistence type="predicted"/>
<protein>
    <recommendedName>
        <fullName evidence="4">Lipoprotein</fullName>
    </recommendedName>
</protein>
<gene>
    <name evidence="2" type="ORF">GCM10011501_10620</name>
</gene>
<evidence type="ECO:0000313" key="2">
    <source>
        <dbReference type="EMBL" id="GHE83841.1"/>
    </source>
</evidence>
<evidence type="ECO:0000256" key="1">
    <source>
        <dbReference type="SAM" id="SignalP"/>
    </source>
</evidence>
<dbReference type="RefSeq" id="WP_189377082.1">
    <property type="nucleotide sequence ID" value="NZ_BNAH01000003.1"/>
</dbReference>
<keyword evidence="3" id="KW-1185">Reference proteome</keyword>
<dbReference type="Proteomes" id="UP000626370">
    <property type="component" value="Unassembled WGS sequence"/>
</dbReference>
<comment type="caution">
    <text evidence="2">The sequence shown here is derived from an EMBL/GenBank/DDBJ whole genome shotgun (WGS) entry which is preliminary data.</text>
</comment>
<reference evidence="3" key="1">
    <citation type="journal article" date="2019" name="Int. J. Syst. Evol. Microbiol.">
        <title>The Global Catalogue of Microorganisms (GCM) 10K type strain sequencing project: providing services to taxonomists for standard genome sequencing and annotation.</title>
        <authorList>
            <consortium name="The Broad Institute Genomics Platform"/>
            <consortium name="The Broad Institute Genome Sequencing Center for Infectious Disease"/>
            <person name="Wu L."/>
            <person name="Ma J."/>
        </authorList>
    </citation>
    <scope>NUCLEOTIDE SEQUENCE [LARGE SCALE GENOMIC DNA]</scope>
    <source>
        <strain evidence="3">CGMCC 1.15922</strain>
    </source>
</reference>
<evidence type="ECO:0000313" key="3">
    <source>
        <dbReference type="Proteomes" id="UP000626370"/>
    </source>
</evidence>
<feature type="signal peptide" evidence="1">
    <location>
        <begin position="1"/>
        <end position="22"/>
    </location>
</feature>
<dbReference type="EMBL" id="BNAH01000003">
    <property type="protein sequence ID" value="GHE83841.1"/>
    <property type="molecule type" value="Genomic_DNA"/>
</dbReference>